<feature type="domain" description="Type I restriction modification DNA specificity" evidence="5">
    <location>
        <begin position="3"/>
        <end position="172"/>
    </location>
</feature>
<evidence type="ECO:0000313" key="7">
    <source>
        <dbReference type="Proteomes" id="UP001595457"/>
    </source>
</evidence>
<keyword evidence="6" id="KW-0540">Nuclease</keyword>
<keyword evidence="3" id="KW-0238">DNA-binding</keyword>
<dbReference type="InterPro" id="IPR000055">
    <property type="entry name" value="Restrct_endonuc_typeI_TRD"/>
</dbReference>
<name>A0ABV7AVH1_9GAMM</name>
<evidence type="ECO:0000256" key="1">
    <source>
        <dbReference type="ARBA" id="ARBA00010923"/>
    </source>
</evidence>
<dbReference type="EC" id="3.1.21.-" evidence="6"/>
<gene>
    <name evidence="6" type="ORF">ACFOJE_13610</name>
</gene>
<evidence type="ECO:0000259" key="5">
    <source>
        <dbReference type="Pfam" id="PF01420"/>
    </source>
</evidence>
<evidence type="ECO:0000313" key="6">
    <source>
        <dbReference type="EMBL" id="MFC2973246.1"/>
    </source>
</evidence>
<accession>A0ABV7AVH1</accession>
<dbReference type="InterPro" id="IPR052021">
    <property type="entry name" value="Type-I_RS_S_subunit"/>
</dbReference>
<organism evidence="6 7">
    <name type="scientific">Azotobacter bryophylli</name>
    <dbReference type="NCBI Taxonomy" id="1986537"/>
    <lineage>
        <taxon>Bacteria</taxon>
        <taxon>Pseudomonadati</taxon>
        <taxon>Pseudomonadota</taxon>
        <taxon>Gammaproteobacteria</taxon>
        <taxon>Pseudomonadales</taxon>
        <taxon>Pseudomonadaceae</taxon>
        <taxon>Azotobacter</taxon>
    </lineage>
</organism>
<reference evidence="7" key="1">
    <citation type="journal article" date="2019" name="Int. J. Syst. Evol. Microbiol.">
        <title>The Global Catalogue of Microorganisms (GCM) 10K type strain sequencing project: providing services to taxonomists for standard genome sequencing and annotation.</title>
        <authorList>
            <consortium name="The Broad Institute Genomics Platform"/>
            <consortium name="The Broad Institute Genome Sequencing Center for Infectious Disease"/>
            <person name="Wu L."/>
            <person name="Ma J."/>
        </authorList>
    </citation>
    <scope>NUCLEOTIDE SEQUENCE [LARGE SCALE GENOMIC DNA]</scope>
    <source>
        <strain evidence="7">KCTC 62195</strain>
    </source>
</reference>
<protein>
    <submittedName>
        <fullName evidence="6">Restriction endonuclease subunit S</fullName>
        <ecNumber evidence="6">3.1.21.-</ecNumber>
    </submittedName>
</protein>
<dbReference type="SUPFAM" id="SSF116734">
    <property type="entry name" value="DNA methylase specificity domain"/>
    <property type="match status" value="2"/>
</dbReference>
<dbReference type="Pfam" id="PF01420">
    <property type="entry name" value="Methylase_S"/>
    <property type="match status" value="2"/>
</dbReference>
<dbReference type="InterPro" id="IPR044946">
    <property type="entry name" value="Restrct_endonuc_typeI_TRD_sf"/>
</dbReference>
<keyword evidence="6" id="KW-0255">Endonuclease</keyword>
<dbReference type="Proteomes" id="UP001595457">
    <property type="component" value="Unassembled WGS sequence"/>
</dbReference>
<keyword evidence="4" id="KW-0175">Coiled coil</keyword>
<feature type="coiled-coil region" evidence="4">
    <location>
        <begin position="369"/>
        <end position="396"/>
    </location>
</feature>
<evidence type="ECO:0000256" key="4">
    <source>
        <dbReference type="SAM" id="Coils"/>
    </source>
</evidence>
<keyword evidence="2" id="KW-0680">Restriction system</keyword>
<dbReference type="RefSeq" id="WP_377814929.1">
    <property type="nucleotide sequence ID" value="NZ_JBHRSJ010000029.1"/>
</dbReference>
<dbReference type="GO" id="GO:0016787">
    <property type="term" value="F:hydrolase activity"/>
    <property type="evidence" value="ECO:0007669"/>
    <property type="project" value="UniProtKB-KW"/>
</dbReference>
<dbReference type="CDD" id="cd16961">
    <property type="entry name" value="RMtype1_S_TRD-CR_like"/>
    <property type="match status" value="1"/>
</dbReference>
<comment type="caution">
    <text evidence="6">The sequence shown here is derived from an EMBL/GenBank/DDBJ whole genome shotgun (WGS) entry which is preliminary data.</text>
</comment>
<keyword evidence="7" id="KW-1185">Reference proteome</keyword>
<dbReference type="EMBL" id="JBHRSJ010000029">
    <property type="protein sequence ID" value="MFC2973246.1"/>
    <property type="molecule type" value="Genomic_DNA"/>
</dbReference>
<dbReference type="PANTHER" id="PTHR30408">
    <property type="entry name" value="TYPE-1 RESTRICTION ENZYME ECOKI SPECIFICITY PROTEIN"/>
    <property type="match status" value="1"/>
</dbReference>
<dbReference type="PANTHER" id="PTHR30408:SF12">
    <property type="entry name" value="TYPE I RESTRICTION ENZYME MJAVIII SPECIFICITY SUBUNIT"/>
    <property type="match status" value="1"/>
</dbReference>
<comment type="similarity">
    <text evidence="1">Belongs to the type-I restriction system S methylase family.</text>
</comment>
<dbReference type="GO" id="GO:0004519">
    <property type="term" value="F:endonuclease activity"/>
    <property type="evidence" value="ECO:0007669"/>
    <property type="project" value="UniProtKB-KW"/>
</dbReference>
<evidence type="ECO:0000256" key="3">
    <source>
        <dbReference type="ARBA" id="ARBA00023125"/>
    </source>
</evidence>
<feature type="domain" description="Type I restriction modification DNA specificity" evidence="5">
    <location>
        <begin position="212"/>
        <end position="386"/>
    </location>
</feature>
<dbReference type="Gene3D" id="3.90.220.20">
    <property type="entry name" value="DNA methylase specificity domains"/>
    <property type="match status" value="2"/>
</dbReference>
<sequence length="406" mass="45412">MVPEGWKSREFGEVTRIANGQVDPRIEPYSSLPHIGPENIVSDSGQIVDVKLCSELGLISGKYLFDENAIVYSKIRPNLNKVCKPGFSGVCSADMYPIWPKDGVDSGFLFQLMLSQKFVSHAIAVSMRTGMPKINRAELTAIPVNIPPINEQITIAKILATWDQAITTAEQLLASSQQQKKALLQRLLTGKRRFPKFQAGSGYKKTKYGEIPVDWQFTSLASIARQVSKRNIDGKDYPVLSCSKHYGFVNSLDYFSKKVYSTDVSGYKVIERGCFGFPSNHIEEGSIGYQNICDAGIVSPIYIVFKANEQMVDSQFLYALLKTEYYKQIFSAATNASVDRRGSLRWDDFSKIKVQLPSLAEQRSIVRGLSAADREIETLQHQLAGLKKEKKALMQQLLTGKRRVSI</sequence>
<proteinExistence type="inferred from homology"/>
<evidence type="ECO:0000256" key="2">
    <source>
        <dbReference type="ARBA" id="ARBA00022747"/>
    </source>
</evidence>
<keyword evidence="6" id="KW-0378">Hydrolase</keyword>